<dbReference type="CDD" id="cd00397">
    <property type="entry name" value="DNA_BRE_C"/>
    <property type="match status" value="1"/>
</dbReference>
<evidence type="ECO:0000256" key="5">
    <source>
        <dbReference type="ARBA" id="ARBA00022908"/>
    </source>
</evidence>
<dbReference type="GO" id="GO:0016740">
    <property type="term" value="F:transferase activity"/>
    <property type="evidence" value="ECO:0007669"/>
    <property type="project" value="UniProtKB-KW"/>
</dbReference>
<keyword evidence="5" id="KW-0229">DNA integration</keyword>
<evidence type="ECO:0000259" key="12">
    <source>
        <dbReference type="PROSITE" id="PS51900"/>
    </source>
</evidence>
<evidence type="ECO:0000256" key="8">
    <source>
        <dbReference type="ARBA" id="ARBA00023195"/>
    </source>
</evidence>
<dbReference type="InterPro" id="IPR002104">
    <property type="entry name" value="Integrase_catalytic"/>
</dbReference>
<keyword evidence="4" id="KW-0378">Hydrolase</keyword>
<feature type="domain" description="Core-binding (CB)" evidence="12">
    <location>
        <begin position="57"/>
        <end position="139"/>
    </location>
</feature>
<keyword evidence="8" id="KW-1160">Virus entry into host cell</keyword>
<name>A0A385D0J9_9CAUD</name>
<dbReference type="EMBL" id="MH697580">
    <property type="protein sequence ID" value="AXQ51873.1"/>
    <property type="molecule type" value="Genomic_DNA"/>
</dbReference>
<dbReference type="GO" id="GO:0075713">
    <property type="term" value="P:establishment of integrated proviral latency"/>
    <property type="evidence" value="ECO:0007669"/>
    <property type="project" value="UniProtKB-KW"/>
</dbReference>
<feature type="compositionally biased region" description="Basic and acidic residues" evidence="10">
    <location>
        <begin position="31"/>
        <end position="49"/>
    </location>
</feature>
<comment type="similarity">
    <text evidence="1">Belongs to the 'phage' integrase family.</text>
</comment>
<dbReference type="InterPro" id="IPR044068">
    <property type="entry name" value="CB"/>
</dbReference>
<dbReference type="Proteomes" id="UP000264051">
    <property type="component" value="Segment"/>
</dbReference>
<evidence type="ECO:0000256" key="1">
    <source>
        <dbReference type="ARBA" id="ARBA00008857"/>
    </source>
</evidence>
<sequence>MGWAEPLPSGRYRAMYRDAEGRKRSAGTFSRKADAERAAGSTETKERENPTAAASKMTWGEWEPLWKARRKRADSTERSDAGRLEYHLRPYWKTRKLAEITTGDVDEWVTYLQREEDPLAPSTVRKCYYLLSASLKAAVAAKLIPANPCAGVKLPKIGPTPDRYLEDDEYQAVRLALDEDDQLVTDFLVGTGLRLGEMLALHWEDVDLDRREVRVAWAYDPVARKLKSPKDHEMRVVPIGRKLATQLAARLKEVGHGSPPPTDRADGETRRTRSALVFAAASGNPIDSSNLRHRWEASARIAWVGPRKNRRRVGPVRLHDLRHTYASRLLRAGVSLADVKDLLGHANITTTMRYAHLAQSQWDKVRATLD</sequence>
<keyword evidence="14" id="KW-1185">Reference proteome</keyword>
<evidence type="ECO:0000256" key="10">
    <source>
        <dbReference type="SAM" id="MobiDB-lite"/>
    </source>
</evidence>
<dbReference type="InterPro" id="IPR010998">
    <property type="entry name" value="Integrase_recombinase_N"/>
</dbReference>
<dbReference type="SUPFAM" id="SSF56349">
    <property type="entry name" value="DNA breaking-rejoining enzymes"/>
    <property type="match status" value="1"/>
</dbReference>
<dbReference type="GO" id="GO:0003677">
    <property type="term" value="F:DNA binding"/>
    <property type="evidence" value="ECO:0007669"/>
    <property type="project" value="UniProtKB-UniRule"/>
</dbReference>
<evidence type="ECO:0000256" key="3">
    <source>
        <dbReference type="ARBA" id="ARBA00022679"/>
    </source>
</evidence>
<evidence type="ECO:0000256" key="7">
    <source>
        <dbReference type="ARBA" id="ARBA00023172"/>
    </source>
</evidence>
<dbReference type="Gene3D" id="1.10.150.130">
    <property type="match status" value="1"/>
</dbReference>
<dbReference type="GeneID" id="63911563"/>
<dbReference type="GO" id="GO:0015074">
    <property type="term" value="P:DNA integration"/>
    <property type="evidence" value="ECO:0007669"/>
    <property type="project" value="UniProtKB-KW"/>
</dbReference>
<protein>
    <recommendedName>
        <fullName evidence="2">Integrase</fullName>
    </recommendedName>
</protein>
<feature type="domain" description="Tyr recombinase" evidence="11">
    <location>
        <begin position="159"/>
        <end position="367"/>
    </location>
</feature>
<dbReference type="GO" id="GO:0016787">
    <property type="term" value="F:hydrolase activity"/>
    <property type="evidence" value="ECO:0007669"/>
    <property type="project" value="UniProtKB-KW"/>
</dbReference>
<keyword evidence="3" id="KW-0808">Transferase</keyword>
<proteinExistence type="inferred from homology"/>
<dbReference type="PANTHER" id="PTHR30349:SF64">
    <property type="entry name" value="PROPHAGE INTEGRASE INTD-RELATED"/>
    <property type="match status" value="1"/>
</dbReference>
<evidence type="ECO:0000313" key="13">
    <source>
        <dbReference type="EMBL" id="AXQ51873.1"/>
    </source>
</evidence>
<reference evidence="14" key="1">
    <citation type="submission" date="2018-07" db="EMBL/GenBank/DDBJ databases">
        <authorList>
            <person name="Byford A.D."/>
            <person name="Nguyen L.Q."/>
            <person name="Alvarez I.A."/>
            <person name="Bhandari M."/>
            <person name="Desselle J.R."/>
            <person name="Duong Q.-N.N."/>
            <person name="Dupree A.F."/>
            <person name="Feroben K.E."/>
            <person name="Garrison M.E."/>
            <person name="Higginbotham J.L."/>
            <person name="Hunter C.W."/>
            <person name="Knight B.A."/>
            <person name="Lee J.A."/>
            <person name="Lewis I.C."/>
            <person name="Long E.L."/>
            <person name="Rimal A."/>
            <person name="Sinnasone S."/>
            <person name="Tandukar J."/>
            <person name="Willis C.E."/>
            <person name="Nguyen A.V."/>
            <person name="Hancock A.M."/>
            <person name="Dicus A.P."/>
            <person name="Gallien G.E."/>
            <person name="Weidemeier A.M.D."/>
            <person name="Gissendanner C.R."/>
            <person name="Findley A.M."/>
            <person name="Bollivar D.W."/>
            <person name="Garlena R.A."/>
            <person name="Russell D.A."/>
            <person name="Pope W.H."/>
            <person name="Jacobs-Sera D."/>
            <person name="Hatfull G.F."/>
        </authorList>
    </citation>
    <scope>NUCLEOTIDE SEQUENCE [LARGE SCALE GENOMIC DNA]</scope>
</reference>
<keyword evidence="8" id="KW-1179">Viral genome integration</keyword>
<evidence type="ECO:0000259" key="11">
    <source>
        <dbReference type="PROSITE" id="PS51898"/>
    </source>
</evidence>
<keyword evidence="6 9" id="KW-0238">DNA-binding</keyword>
<dbReference type="GO" id="GO:0044826">
    <property type="term" value="P:viral genome integration into host DNA"/>
    <property type="evidence" value="ECO:0007669"/>
    <property type="project" value="UniProtKB-KW"/>
</dbReference>
<dbReference type="Pfam" id="PF00589">
    <property type="entry name" value="Phage_integrase"/>
    <property type="match status" value="1"/>
</dbReference>
<gene>
    <name evidence="13" type="primary">37</name>
    <name evidence="13" type="ORF">SEA_CATFISH_37</name>
</gene>
<dbReference type="RefSeq" id="YP_010050826.1">
    <property type="nucleotide sequence ID" value="NC_054434.1"/>
</dbReference>
<dbReference type="GO" id="GO:0006310">
    <property type="term" value="P:DNA recombination"/>
    <property type="evidence" value="ECO:0007669"/>
    <property type="project" value="UniProtKB-KW"/>
</dbReference>
<dbReference type="Gene3D" id="1.10.443.10">
    <property type="entry name" value="Intergrase catalytic core"/>
    <property type="match status" value="1"/>
</dbReference>
<dbReference type="PROSITE" id="PS51900">
    <property type="entry name" value="CB"/>
    <property type="match status" value="1"/>
</dbReference>
<accession>A0A385D0J9</accession>
<keyword evidence="7" id="KW-0233">DNA recombination</keyword>
<evidence type="ECO:0000256" key="4">
    <source>
        <dbReference type="ARBA" id="ARBA00022801"/>
    </source>
</evidence>
<feature type="region of interest" description="Disordered" evidence="10">
    <location>
        <begin position="1"/>
        <end position="56"/>
    </location>
</feature>
<evidence type="ECO:0000313" key="14">
    <source>
        <dbReference type="Proteomes" id="UP000264051"/>
    </source>
</evidence>
<evidence type="ECO:0000256" key="6">
    <source>
        <dbReference type="ARBA" id="ARBA00023125"/>
    </source>
</evidence>
<evidence type="ECO:0000256" key="2">
    <source>
        <dbReference type="ARBA" id="ARBA00016082"/>
    </source>
</evidence>
<dbReference type="InterPro" id="IPR013762">
    <property type="entry name" value="Integrase-like_cat_sf"/>
</dbReference>
<dbReference type="PROSITE" id="PS51898">
    <property type="entry name" value="TYR_RECOMBINASE"/>
    <property type="match status" value="1"/>
</dbReference>
<dbReference type="InterPro" id="IPR050090">
    <property type="entry name" value="Tyrosine_recombinase_XerCD"/>
</dbReference>
<dbReference type="KEGG" id="vg:63911563"/>
<dbReference type="PANTHER" id="PTHR30349">
    <property type="entry name" value="PHAGE INTEGRASE-RELATED"/>
    <property type="match status" value="1"/>
</dbReference>
<dbReference type="InterPro" id="IPR011010">
    <property type="entry name" value="DNA_brk_join_enz"/>
</dbReference>
<evidence type="ECO:0000256" key="9">
    <source>
        <dbReference type="PROSITE-ProRule" id="PRU01248"/>
    </source>
</evidence>
<organism evidence="13 14">
    <name type="scientific">Gordonia phage Catfish</name>
    <dbReference type="NCBI Taxonomy" id="2301538"/>
    <lineage>
        <taxon>Viruses</taxon>
        <taxon>Duplodnaviria</taxon>
        <taxon>Heunggongvirae</taxon>
        <taxon>Uroviricota</taxon>
        <taxon>Caudoviricetes</taxon>
        <taxon>Ruthgordonvirinae</taxon>
        <taxon>Catfishvirus</taxon>
        <taxon>Catfishvirus catfish</taxon>
    </lineage>
</organism>